<feature type="compositionally biased region" description="Polar residues" evidence="7">
    <location>
        <begin position="38"/>
        <end position="64"/>
    </location>
</feature>
<feature type="chain" id="PRO_5047529435" evidence="8">
    <location>
        <begin position="23"/>
        <end position="82"/>
    </location>
</feature>
<dbReference type="InterPro" id="IPR032831">
    <property type="entry name" value="LptM_cons"/>
</dbReference>
<keyword evidence="4" id="KW-0564">Palmitate</keyword>
<keyword evidence="10" id="KW-1185">Reference proteome</keyword>
<protein>
    <submittedName>
        <fullName evidence="9">Lipoprotein</fullName>
    </submittedName>
</protein>
<name>A0ABT1P123_9GAMM</name>
<evidence type="ECO:0000256" key="3">
    <source>
        <dbReference type="ARBA" id="ARBA00023136"/>
    </source>
</evidence>
<feature type="region of interest" description="Disordered" evidence="7">
    <location>
        <begin position="23"/>
        <end position="82"/>
    </location>
</feature>
<keyword evidence="5" id="KW-0998">Cell outer membrane</keyword>
<dbReference type="PROSITE" id="PS51257">
    <property type="entry name" value="PROKAR_LIPOPROTEIN"/>
    <property type="match status" value="1"/>
</dbReference>
<sequence>MRTPLLSLVTLSAITLALSACGQKGPLYLPQDPAAPSAGTTGTVHSQTTPTPAQQNSQTGTETESNTDRQTEQHTEAEAVSK</sequence>
<gene>
    <name evidence="9" type="ORF">HXX02_10260</name>
</gene>
<keyword evidence="3" id="KW-0472">Membrane</keyword>
<feature type="signal peptide" evidence="8">
    <location>
        <begin position="1"/>
        <end position="22"/>
    </location>
</feature>
<evidence type="ECO:0000256" key="4">
    <source>
        <dbReference type="ARBA" id="ARBA00023139"/>
    </source>
</evidence>
<evidence type="ECO:0000256" key="6">
    <source>
        <dbReference type="ARBA" id="ARBA00023288"/>
    </source>
</evidence>
<evidence type="ECO:0000256" key="1">
    <source>
        <dbReference type="ARBA" id="ARBA00004459"/>
    </source>
</evidence>
<keyword evidence="2 8" id="KW-0732">Signal</keyword>
<proteinExistence type="predicted"/>
<comment type="caution">
    <text evidence="9">The sequence shown here is derived from an EMBL/GenBank/DDBJ whole genome shotgun (WGS) entry which is preliminary data.</text>
</comment>
<evidence type="ECO:0000313" key="10">
    <source>
        <dbReference type="Proteomes" id="UP001205566"/>
    </source>
</evidence>
<dbReference type="RefSeq" id="WP_255874864.1">
    <property type="nucleotide sequence ID" value="NZ_JACASI010000030.1"/>
</dbReference>
<evidence type="ECO:0000256" key="8">
    <source>
        <dbReference type="SAM" id="SignalP"/>
    </source>
</evidence>
<evidence type="ECO:0000256" key="7">
    <source>
        <dbReference type="SAM" id="MobiDB-lite"/>
    </source>
</evidence>
<dbReference type="Pfam" id="PF13627">
    <property type="entry name" value="LptM_cons"/>
    <property type="match status" value="1"/>
</dbReference>
<accession>A0ABT1P123</accession>
<evidence type="ECO:0000256" key="5">
    <source>
        <dbReference type="ARBA" id="ARBA00023237"/>
    </source>
</evidence>
<dbReference type="NCBIfam" id="NF047847">
    <property type="entry name" value="SS_mature_LptM"/>
    <property type="match status" value="1"/>
</dbReference>
<evidence type="ECO:0000313" key="9">
    <source>
        <dbReference type="EMBL" id="MCQ3829828.1"/>
    </source>
</evidence>
<organism evidence="9 10">
    <name type="scientific">Microbulbifer elongatus</name>
    <dbReference type="NCBI Taxonomy" id="86173"/>
    <lineage>
        <taxon>Bacteria</taxon>
        <taxon>Pseudomonadati</taxon>
        <taxon>Pseudomonadota</taxon>
        <taxon>Gammaproteobacteria</taxon>
        <taxon>Cellvibrionales</taxon>
        <taxon>Microbulbiferaceae</taxon>
        <taxon>Microbulbifer</taxon>
    </lineage>
</organism>
<evidence type="ECO:0000256" key="2">
    <source>
        <dbReference type="ARBA" id="ARBA00022729"/>
    </source>
</evidence>
<comment type="subcellular location">
    <subcellularLocation>
        <location evidence="1">Cell outer membrane</location>
        <topology evidence="1">Lipid-anchor</topology>
    </subcellularLocation>
</comment>
<dbReference type="EMBL" id="JACASI010000030">
    <property type="protein sequence ID" value="MCQ3829828.1"/>
    <property type="molecule type" value="Genomic_DNA"/>
</dbReference>
<dbReference type="Proteomes" id="UP001205566">
    <property type="component" value="Unassembled WGS sequence"/>
</dbReference>
<feature type="compositionally biased region" description="Basic and acidic residues" evidence="7">
    <location>
        <begin position="66"/>
        <end position="82"/>
    </location>
</feature>
<keyword evidence="6 9" id="KW-0449">Lipoprotein</keyword>
<reference evidence="9" key="1">
    <citation type="thesis" date="2020" institute="Technische Universitat Dresden" country="Dresden, Germany">
        <title>The Agarolytic System of Microbulbifer elongatus PORT2, Isolated from Batu Karas, Pangandaran West Java Indonesia.</title>
        <authorList>
            <person name="Anggraeni S.R."/>
        </authorList>
    </citation>
    <scope>NUCLEOTIDE SEQUENCE</scope>
    <source>
        <strain evidence="9">PORT2</strain>
    </source>
</reference>